<dbReference type="AlphaFoldDB" id="A0A7X1Z6U6"/>
<keyword evidence="3" id="KW-1185">Reference proteome</keyword>
<dbReference type="RefSeq" id="WP_153494966.1">
    <property type="nucleotide sequence ID" value="NZ_CBCRWP010000002.1"/>
</dbReference>
<keyword evidence="1" id="KW-0472">Membrane</keyword>
<sequence length="113" mass="13508">MVIFIWLFTTVVFGVVYLFQILHLNLLGLQLIALLILYVSFRESKNNHYWRIFAMDVIMFFVVLILYHSHHTFTYINPNDVEKLILIILSIIIAQCVGIFWGRQFYKHNKKTD</sequence>
<dbReference type="Proteomes" id="UP000439550">
    <property type="component" value="Unassembled WGS sequence"/>
</dbReference>
<organism evidence="2 3">
    <name type="scientific">Lactococcus hircilactis</name>
    <dbReference type="NCBI Taxonomy" id="1494462"/>
    <lineage>
        <taxon>Bacteria</taxon>
        <taxon>Bacillati</taxon>
        <taxon>Bacillota</taxon>
        <taxon>Bacilli</taxon>
        <taxon>Lactobacillales</taxon>
        <taxon>Streptococcaceae</taxon>
        <taxon>Lactococcus</taxon>
    </lineage>
</organism>
<proteinExistence type="predicted"/>
<comment type="caution">
    <text evidence="2">The sequence shown here is derived from an EMBL/GenBank/DDBJ whole genome shotgun (WGS) entry which is preliminary data.</text>
</comment>
<evidence type="ECO:0000256" key="1">
    <source>
        <dbReference type="SAM" id="Phobius"/>
    </source>
</evidence>
<keyword evidence="1" id="KW-1133">Transmembrane helix</keyword>
<accession>A0A7X1Z6U6</accession>
<name>A0A7X1Z6U6_9LACT</name>
<dbReference type="EMBL" id="WITJ01000002">
    <property type="protein sequence ID" value="MQW38637.1"/>
    <property type="molecule type" value="Genomic_DNA"/>
</dbReference>
<feature type="transmembrane region" description="Helical" evidence="1">
    <location>
        <begin position="6"/>
        <end position="37"/>
    </location>
</feature>
<evidence type="ECO:0000313" key="3">
    <source>
        <dbReference type="Proteomes" id="UP000439550"/>
    </source>
</evidence>
<reference evidence="2 3" key="1">
    <citation type="submission" date="2019-10" db="EMBL/GenBank/DDBJ databases">
        <authorList>
            <person name="Dong K."/>
        </authorList>
    </citation>
    <scope>NUCLEOTIDE SEQUENCE [LARGE SCALE GENOMIC DNA]</scope>
    <source>
        <strain evidence="2 3">DSM 28960</strain>
    </source>
</reference>
<protein>
    <submittedName>
        <fullName evidence="2">Uncharacterized protein</fullName>
    </submittedName>
</protein>
<gene>
    <name evidence="2" type="ORF">GHI93_01565</name>
</gene>
<feature type="transmembrane region" description="Helical" evidence="1">
    <location>
        <begin position="49"/>
        <end position="69"/>
    </location>
</feature>
<feature type="transmembrane region" description="Helical" evidence="1">
    <location>
        <begin position="84"/>
        <end position="102"/>
    </location>
</feature>
<keyword evidence="1" id="KW-0812">Transmembrane</keyword>
<dbReference type="OrthoDB" id="2243762at2"/>
<evidence type="ECO:0000313" key="2">
    <source>
        <dbReference type="EMBL" id="MQW38637.1"/>
    </source>
</evidence>